<accession>A0A9Y2AJ37</accession>
<evidence type="ECO:0000256" key="8">
    <source>
        <dbReference type="SAM" id="Phobius"/>
    </source>
</evidence>
<feature type="transmembrane region" description="Helical" evidence="8">
    <location>
        <begin position="180"/>
        <end position="201"/>
    </location>
</feature>
<name>A0A9Y2AJ37_9FIRM</name>
<evidence type="ECO:0000256" key="4">
    <source>
        <dbReference type="ARBA" id="ARBA00022544"/>
    </source>
</evidence>
<evidence type="ECO:0000256" key="3">
    <source>
        <dbReference type="ARBA" id="ARBA00022448"/>
    </source>
</evidence>
<dbReference type="PANTHER" id="PTHR34975:SF2">
    <property type="entry name" value="SPORE GERMINATION PROTEIN A2"/>
    <property type="match status" value="1"/>
</dbReference>
<proteinExistence type="inferred from homology"/>
<dbReference type="InterPro" id="IPR004761">
    <property type="entry name" value="Spore_GerAB"/>
</dbReference>
<dbReference type="PANTHER" id="PTHR34975">
    <property type="entry name" value="SPORE GERMINATION PROTEIN A2"/>
    <property type="match status" value="1"/>
</dbReference>
<sequence length="364" mass="41494">MQNDRISMHQAICMIILFLFGSSVLLGMGIGTGGNTWIAVMTAAILGGILALIYARLIRLFPEQNFYDIAQLVFGKLIGKIITVLMMWYAIHLASLVLRNFSEFINIVTLEETPQIVIMIAILGVTGYMVVSGIETFARWVMFAIIFVVMVFLFTVVLSIKDVEISRLLPMLTYDLSTIGSTTLKLFIFPFAETVLFLTLADSIKKKDNPYKIYLYGIFLGTLLLAGTFLRNLIILGHPMLEKSYFPAYMATRILNIAEIFSRIEVTIFYNFLLAGITKISICLFASIKGAEKLFNTSKNWKMVCFISLIVLLLSRFQFKNFFEMLSFIDIYQYYAVFFQIIIPLFVWIGAEIKFYKNNRASIQ</sequence>
<feature type="transmembrane region" description="Helical" evidence="8">
    <location>
        <begin position="213"/>
        <end position="234"/>
    </location>
</feature>
<keyword evidence="7 8" id="KW-0472">Membrane</keyword>
<evidence type="ECO:0000256" key="2">
    <source>
        <dbReference type="ARBA" id="ARBA00007998"/>
    </source>
</evidence>
<feature type="transmembrane region" description="Helical" evidence="8">
    <location>
        <begin position="268"/>
        <end position="288"/>
    </location>
</feature>
<keyword evidence="5 8" id="KW-0812">Transmembrane</keyword>
<organism evidence="9 10">
    <name type="scientific">Selenobaculum gibii</name>
    <dbReference type="NCBI Taxonomy" id="3054208"/>
    <lineage>
        <taxon>Bacteria</taxon>
        <taxon>Bacillati</taxon>
        <taxon>Bacillota</taxon>
        <taxon>Negativicutes</taxon>
        <taxon>Selenomonadales</taxon>
        <taxon>Selenomonadaceae</taxon>
        <taxon>Selenobaculum</taxon>
    </lineage>
</organism>
<keyword evidence="4" id="KW-0309">Germination</keyword>
<dbReference type="KEGG" id="sgbi:P3F81_02890"/>
<feature type="transmembrane region" description="Helical" evidence="8">
    <location>
        <begin position="37"/>
        <end position="57"/>
    </location>
</feature>
<evidence type="ECO:0000256" key="7">
    <source>
        <dbReference type="ARBA" id="ARBA00023136"/>
    </source>
</evidence>
<evidence type="ECO:0000256" key="6">
    <source>
        <dbReference type="ARBA" id="ARBA00022989"/>
    </source>
</evidence>
<feature type="transmembrane region" description="Helical" evidence="8">
    <location>
        <begin position="141"/>
        <end position="160"/>
    </location>
</feature>
<dbReference type="GO" id="GO:0016020">
    <property type="term" value="C:membrane"/>
    <property type="evidence" value="ECO:0007669"/>
    <property type="project" value="UniProtKB-SubCell"/>
</dbReference>
<protein>
    <submittedName>
        <fullName evidence="9">Endospore germination permease</fullName>
    </submittedName>
</protein>
<dbReference type="AlphaFoldDB" id="A0A9Y2AJ37"/>
<dbReference type="GO" id="GO:0009847">
    <property type="term" value="P:spore germination"/>
    <property type="evidence" value="ECO:0007669"/>
    <property type="project" value="InterPro"/>
</dbReference>
<evidence type="ECO:0000313" key="10">
    <source>
        <dbReference type="Proteomes" id="UP001243623"/>
    </source>
</evidence>
<evidence type="ECO:0000256" key="1">
    <source>
        <dbReference type="ARBA" id="ARBA00004141"/>
    </source>
</evidence>
<keyword evidence="3" id="KW-0813">Transport</keyword>
<comment type="subcellular location">
    <subcellularLocation>
        <location evidence="1">Membrane</location>
        <topology evidence="1">Multi-pass membrane protein</topology>
    </subcellularLocation>
</comment>
<feature type="transmembrane region" description="Helical" evidence="8">
    <location>
        <begin position="12"/>
        <end position="31"/>
    </location>
</feature>
<evidence type="ECO:0000313" key="9">
    <source>
        <dbReference type="EMBL" id="WIW71277.1"/>
    </source>
</evidence>
<feature type="transmembrane region" description="Helical" evidence="8">
    <location>
        <begin position="116"/>
        <end position="134"/>
    </location>
</feature>
<evidence type="ECO:0000256" key="5">
    <source>
        <dbReference type="ARBA" id="ARBA00022692"/>
    </source>
</evidence>
<feature type="transmembrane region" description="Helical" evidence="8">
    <location>
        <begin position="300"/>
        <end position="319"/>
    </location>
</feature>
<feature type="transmembrane region" description="Helical" evidence="8">
    <location>
        <begin position="331"/>
        <end position="351"/>
    </location>
</feature>
<dbReference type="Pfam" id="PF03845">
    <property type="entry name" value="Spore_permease"/>
    <property type="match status" value="1"/>
</dbReference>
<gene>
    <name evidence="9" type="ORF">P3F81_02890</name>
</gene>
<keyword evidence="6 8" id="KW-1133">Transmembrane helix</keyword>
<dbReference type="NCBIfam" id="TIGR00912">
    <property type="entry name" value="2A0309"/>
    <property type="match status" value="1"/>
</dbReference>
<dbReference type="Proteomes" id="UP001243623">
    <property type="component" value="Chromosome"/>
</dbReference>
<keyword evidence="10" id="KW-1185">Reference proteome</keyword>
<dbReference type="EMBL" id="CP120678">
    <property type="protein sequence ID" value="WIW71277.1"/>
    <property type="molecule type" value="Genomic_DNA"/>
</dbReference>
<dbReference type="RefSeq" id="WP_147667580.1">
    <property type="nucleotide sequence ID" value="NZ_CP120678.1"/>
</dbReference>
<reference evidence="9" key="1">
    <citation type="submission" date="2023-03" db="EMBL/GenBank/DDBJ databases">
        <title>Selenobaculum gbiensis gen. nov. sp. nov., a new bacterium isolated from the gut microbiota of IBD patient.</title>
        <authorList>
            <person name="Yeo S."/>
            <person name="Park H."/>
            <person name="Huh C.S."/>
        </authorList>
    </citation>
    <scope>NUCLEOTIDE SEQUENCE</scope>
    <source>
        <strain evidence="9">ICN-92133</strain>
    </source>
</reference>
<feature type="transmembrane region" description="Helical" evidence="8">
    <location>
        <begin position="77"/>
        <end position="96"/>
    </location>
</feature>
<comment type="similarity">
    <text evidence="2">Belongs to the amino acid-polyamine-organocation (APC) superfamily. Spore germination protein (SGP) (TC 2.A.3.9) family.</text>
</comment>